<dbReference type="SMART" id="SM00764">
    <property type="entry name" value="Citrate_ly_lig"/>
    <property type="match status" value="1"/>
</dbReference>
<dbReference type="Pfam" id="PF08218">
    <property type="entry name" value="Citrate_ly_lig"/>
    <property type="match status" value="1"/>
</dbReference>
<dbReference type="InterPro" id="IPR005216">
    <property type="entry name" value="Citrate_lyase_ligase"/>
</dbReference>
<dbReference type="PIRSF" id="PIRSF005751">
    <property type="entry name" value="Acet_citr_lig"/>
    <property type="match status" value="1"/>
</dbReference>
<dbReference type="InterPro" id="IPR004821">
    <property type="entry name" value="Cyt_trans-like"/>
</dbReference>
<dbReference type="PROSITE" id="PS51186">
    <property type="entry name" value="GNAT"/>
    <property type="match status" value="1"/>
</dbReference>
<comment type="caution">
    <text evidence="5">The sequence shown here is derived from an EMBL/GenBank/DDBJ whole genome shotgun (WGS) entry which is preliminary data.</text>
</comment>
<dbReference type="InterPro" id="IPR000182">
    <property type="entry name" value="GNAT_dom"/>
</dbReference>
<comment type="function">
    <text evidence="3">Acetylation of prosthetic group (2-(5''-phosphoribosyl)-3'-dephosphocoenzyme-A) of the gamma subunit of citrate lyase.</text>
</comment>
<dbReference type="EMBL" id="JBHMAF010000120">
    <property type="protein sequence ID" value="MFB9760293.1"/>
    <property type="molecule type" value="Genomic_DNA"/>
</dbReference>
<dbReference type="RefSeq" id="WP_379950613.1">
    <property type="nucleotide sequence ID" value="NZ_JBHMAF010000120.1"/>
</dbReference>
<feature type="domain" description="N-acetyltransferase" evidence="4">
    <location>
        <begin position="1"/>
        <end position="131"/>
    </location>
</feature>
<dbReference type="NCBIfam" id="TIGR00125">
    <property type="entry name" value="cyt_tran_rel"/>
    <property type="match status" value="1"/>
</dbReference>
<dbReference type="Proteomes" id="UP001589609">
    <property type="component" value="Unassembled WGS sequence"/>
</dbReference>
<dbReference type="InterPro" id="IPR014729">
    <property type="entry name" value="Rossmann-like_a/b/a_fold"/>
</dbReference>
<dbReference type="EC" id="6.2.1.22" evidence="3"/>
<protein>
    <recommendedName>
        <fullName evidence="3">[Citrate [pro-3S]-lyase] ligase</fullName>
        <ecNumber evidence="3">6.2.1.22</ecNumber>
    </recommendedName>
</protein>
<keyword evidence="6" id="KW-1185">Reference proteome</keyword>
<dbReference type="InterPro" id="IPR016181">
    <property type="entry name" value="Acyl_CoA_acyltransferase"/>
</dbReference>
<gene>
    <name evidence="5" type="primary">citC</name>
    <name evidence="5" type="ORF">ACFFMS_18195</name>
</gene>
<dbReference type="InterPro" id="IPR013166">
    <property type="entry name" value="Citrate_lyase_ligase_C"/>
</dbReference>
<dbReference type="SUPFAM" id="SSF52374">
    <property type="entry name" value="Nucleotidylyl transferase"/>
    <property type="match status" value="1"/>
</dbReference>
<organism evidence="5 6">
    <name type="scientific">Ectobacillus funiculus</name>
    <dbReference type="NCBI Taxonomy" id="137993"/>
    <lineage>
        <taxon>Bacteria</taxon>
        <taxon>Bacillati</taxon>
        <taxon>Bacillota</taxon>
        <taxon>Bacilli</taxon>
        <taxon>Bacillales</taxon>
        <taxon>Bacillaceae</taxon>
        <taxon>Ectobacillus</taxon>
    </lineage>
</organism>
<keyword evidence="3 5" id="KW-0436">Ligase</keyword>
<keyword evidence="1 3" id="KW-0547">Nucleotide-binding</keyword>
<comment type="catalytic activity">
    <reaction evidence="3">
        <text>holo-[citrate lyase ACP] + acetate + ATP = acetyl-[citrate lyase ACP] + AMP + diphosphate</text>
        <dbReference type="Rhea" id="RHEA:23788"/>
        <dbReference type="Rhea" id="RHEA-COMP:10158"/>
        <dbReference type="Rhea" id="RHEA-COMP:13710"/>
        <dbReference type="ChEBI" id="CHEBI:30089"/>
        <dbReference type="ChEBI" id="CHEBI:30616"/>
        <dbReference type="ChEBI" id="CHEBI:33019"/>
        <dbReference type="ChEBI" id="CHEBI:82683"/>
        <dbReference type="ChEBI" id="CHEBI:137976"/>
        <dbReference type="ChEBI" id="CHEBI:456215"/>
        <dbReference type="EC" id="6.2.1.22"/>
    </reaction>
</comment>
<evidence type="ECO:0000256" key="3">
    <source>
        <dbReference type="PIRNR" id="PIRNR005751"/>
    </source>
</evidence>
<sequence length="342" mass="39059">MIEYLNLQELIIEGNDQSQLNEVRNFLAKQGLRLDNNVEYTVALYNGDKIVATGSFEGRILKCIAVDDGYRGMGITNKIISDLVSEQYRRDNTHLFVYTTPCNYRIFKDLGFYKIAEVPNKVILLENDPFGIRSFVEKIKKKKVNGKIISSVIVNCNPFTLGHKYLIEKASKESDIVHVFVVSENKSVFPAEVRYKLVKEGLRHLNNIVLHKGEDYIISSATFPSYFIKKQTEAVKTHTLLDVEVFTKYIVPELGINRRYVGEEPLCEVTRTYNDTLKEMLPRCGVMVIEVPRVIIGESVTSASRVRKLIKEHKLQEVKSLVPGTTYSFLMSREAAPIINRI</sequence>
<proteinExistence type="predicted"/>
<dbReference type="SUPFAM" id="SSF55729">
    <property type="entry name" value="Acyl-CoA N-acyltransferases (Nat)"/>
    <property type="match status" value="1"/>
</dbReference>
<dbReference type="PANTHER" id="PTHR40599:SF1">
    <property type="entry name" value="[CITRATE [PRO-3S]-LYASE] LIGASE"/>
    <property type="match status" value="1"/>
</dbReference>
<name>A0ABV5WI52_9BACI</name>
<accession>A0ABV5WI52</accession>
<evidence type="ECO:0000313" key="5">
    <source>
        <dbReference type="EMBL" id="MFB9760293.1"/>
    </source>
</evidence>
<dbReference type="Gene3D" id="3.40.630.30">
    <property type="match status" value="1"/>
</dbReference>
<evidence type="ECO:0000256" key="1">
    <source>
        <dbReference type="ARBA" id="ARBA00022741"/>
    </source>
</evidence>
<evidence type="ECO:0000256" key="2">
    <source>
        <dbReference type="ARBA" id="ARBA00022840"/>
    </source>
</evidence>
<dbReference type="GO" id="GO:0008771">
    <property type="term" value="F:[citrate (pro-3S)-lyase] ligase activity"/>
    <property type="evidence" value="ECO:0007669"/>
    <property type="project" value="UniProtKB-EC"/>
</dbReference>
<dbReference type="Gene3D" id="3.40.50.620">
    <property type="entry name" value="HUPs"/>
    <property type="match status" value="1"/>
</dbReference>
<evidence type="ECO:0000313" key="6">
    <source>
        <dbReference type="Proteomes" id="UP001589609"/>
    </source>
</evidence>
<reference evidence="5 6" key="1">
    <citation type="submission" date="2024-09" db="EMBL/GenBank/DDBJ databases">
        <authorList>
            <person name="Sun Q."/>
            <person name="Mori K."/>
        </authorList>
    </citation>
    <scope>NUCLEOTIDE SEQUENCE [LARGE SCALE GENOMIC DNA]</scope>
    <source>
        <strain evidence="5 6">JCM 11201</strain>
    </source>
</reference>
<dbReference type="NCBIfam" id="TIGR00124">
    <property type="entry name" value="cit_ly_ligase"/>
    <property type="match status" value="1"/>
</dbReference>
<evidence type="ECO:0000259" key="4">
    <source>
        <dbReference type="PROSITE" id="PS51186"/>
    </source>
</evidence>
<dbReference type="PANTHER" id="PTHR40599">
    <property type="entry name" value="[CITRATE [PRO-3S]-LYASE] LIGASE"/>
    <property type="match status" value="1"/>
</dbReference>
<keyword evidence="2 3" id="KW-0067">ATP-binding</keyword>